<dbReference type="EMBL" id="JBHSKI010000003">
    <property type="protein sequence ID" value="MFC5170659.1"/>
    <property type="molecule type" value="Genomic_DNA"/>
</dbReference>
<reference evidence="7" key="1">
    <citation type="journal article" date="2019" name="Int. J. Syst. Evol. Microbiol.">
        <title>The Global Catalogue of Microorganisms (GCM) 10K type strain sequencing project: providing services to taxonomists for standard genome sequencing and annotation.</title>
        <authorList>
            <consortium name="The Broad Institute Genomics Platform"/>
            <consortium name="The Broad Institute Genome Sequencing Center for Infectious Disease"/>
            <person name="Wu L."/>
            <person name="Ma J."/>
        </authorList>
    </citation>
    <scope>NUCLEOTIDE SEQUENCE [LARGE SCALE GENOMIC DNA]</scope>
    <source>
        <strain evidence="7">CGMCC 4.1721</strain>
    </source>
</reference>
<dbReference type="CDD" id="cd17259">
    <property type="entry name" value="RMtype1_S_StySKI-TRD2-CR2_like"/>
    <property type="match status" value="1"/>
</dbReference>
<feature type="domain" description="Type I restriction modification DNA specificity" evidence="5">
    <location>
        <begin position="221"/>
        <end position="383"/>
    </location>
</feature>
<comment type="caution">
    <text evidence="6">The sequence shown here is derived from an EMBL/GenBank/DDBJ whole genome shotgun (WGS) entry which is preliminary data.</text>
</comment>
<dbReference type="RefSeq" id="WP_051694869.1">
    <property type="nucleotide sequence ID" value="NZ_JBHSKI010000003.1"/>
</dbReference>
<dbReference type="InterPro" id="IPR044946">
    <property type="entry name" value="Restrct_endonuc_typeI_TRD_sf"/>
</dbReference>
<evidence type="ECO:0000259" key="5">
    <source>
        <dbReference type="Pfam" id="PF01420"/>
    </source>
</evidence>
<evidence type="ECO:0000313" key="6">
    <source>
        <dbReference type="EMBL" id="MFC5170659.1"/>
    </source>
</evidence>
<evidence type="ECO:0000256" key="2">
    <source>
        <dbReference type="ARBA" id="ARBA00022747"/>
    </source>
</evidence>
<dbReference type="CDD" id="cd17253">
    <property type="entry name" value="RMtype1_S_Eco933I-TRD2-CR2_like"/>
    <property type="match status" value="1"/>
</dbReference>
<organism evidence="6 7">
    <name type="scientific">Streptomyces mutomycini</name>
    <dbReference type="NCBI Taxonomy" id="284036"/>
    <lineage>
        <taxon>Bacteria</taxon>
        <taxon>Bacillati</taxon>
        <taxon>Actinomycetota</taxon>
        <taxon>Actinomycetes</taxon>
        <taxon>Kitasatosporales</taxon>
        <taxon>Streptomycetaceae</taxon>
        <taxon>Streptomyces</taxon>
    </lineage>
</organism>
<evidence type="ECO:0000256" key="1">
    <source>
        <dbReference type="ARBA" id="ARBA00010923"/>
    </source>
</evidence>
<keyword evidence="6" id="KW-0540">Nuclease</keyword>
<keyword evidence="7" id="KW-1185">Reference proteome</keyword>
<comment type="similarity">
    <text evidence="1">Belongs to the type-I restriction system S methylase family.</text>
</comment>
<keyword evidence="6" id="KW-0378">Hydrolase</keyword>
<dbReference type="GO" id="GO:0016787">
    <property type="term" value="F:hydrolase activity"/>
    <property type="evidence" value="ECO:0007669"/>
    <property type="project" value="UniProtKB-KW"/>
</dbReference>
<dbReference type="InterPro" id="IPR000055">
    <property type="entry name" value="Restrct_endonuc_typeI_TRD"/>
</dbReference>
<dbReference type="PANTHER" id="PTHR43140">
    <property type="entry name" value="TYPE-1 RESTRICTION ENZYME ECOKI SPECIFICITY PROTEIN"/>
    <property type="match status" value="1"/>
</dbReference>
<evidence type="ECO:0000313" key="7">
    <source>
        <dbReference type="Proteomes" id="UP001596208"/>
    </source>
</evidence>
<keyword evidence="6" id="KW-0255">Endonuclease</keyword>
<keyword evidence="2" id="KW-0680">Restriction system</keyword>
<evidence type="ECO:0000256" key="4">
    <source>
        <dbReference type="ARBA" id="ARBA00038652"/>
    </source>
</evidence>
<dbReference type="Pfam" id="PF01420">
    <property type="entry name" value="Methylase_S"/>
    <property type="match status" value="1"/>
</dbReference>
<gene>
    <name evidence="6" type="ORF">ACFPRK_08650</name>
</gene>
<name>A0ABW0B0A1_9ACTN</name>
<proteinExistence type="inferred from homology"/>
<keyword evidence="3" id="KW-0238">DNA-binding</keyword>
<dbReference type="PANTHER" id="PTHR43140:SF1">
    <property type="entry name" value="TYPE I RESTRICTION ENZYME ECOKI SPECIFICITY SUBUNIT"/>
    <property type="match status" value="1"/>
</dbReference>
<protein>
    <submittedName>
        <fullName evidence="6">Restriction endonuclease subunit S</fullName>
        <ecNumber evidence="6">3.1.21.-</ecNumber>
    </submittedName>
</protein>
<evidence type="ECO:0000256" key="3">
    <source>
        <dbReference type="ARBA" id="ARBA00023125"/>
    </source>
</evidence>
<comment type="subunit">
    <text evidence="4">The methyltransferase is composed of M and S polypeptides.</text>
</comment>
<dbReference type="Gene3D" id="3.90.220.20">
    <property type="entry name" value="DNA methylase specificity domains"/>
    <property type="match status" value="2"/>
</dbReference>
<dbReference type="Proteomes" id="UP001596208">
    <property type="component" value="Unassembled WGS sequence"/>
</dbReference>
<dbReference type="GO" id="GO:0004519">
    <property type="term" value="F:endonuclease activity"/>
    <property type="evidence" value="ECO:0007669"/>
    <property type="project" value="UniProtKB-KW"/>
</dbReference>
<sequence length="450" mass="49770">MTPEFQTVGEIAAVDSGPAFKSAHFGGPDEGIRLLRGDNIEPGALRWAGTRTWPESMLPGYEHLAIKEGDLILGMDRPLISAGLKLARARPSDLPALLVQRVARIRPHSINGAYLYHWLSGFEFQQHLNGSATGTQLPHVNLKSIKQFKVPRFSEAAEARIVEVLEDHLSRLDAGVDYLNAARRRCALYEDATIMRALGSTESRQDGVEQIINGHLPALAEGWSWQTLGEVADVVGGVTKDAKKQSDPSYIEVPYLRVANVQRARLDLENVTTLRVPPAKAEALRLLKGDVLMNEGGDRDKLARGWVWDGQIEGCIHQNHVFRVRPRDDMRSEWLAWCANTYGARWAQRHGKQSVNLASISLKVIKTMPIPVPPLPDQDERLAQIHEVVSRSRRLIGEVETGLARADRLRRSLLTAAFSGRLTGAASDVERVEEIAADVVEAEAPEGVLF</sequence>
<dbReference type="InterPro" id="IPR051212">
    <property type="entry name" value="Type-I_RE_S_subunit"/>
</dbReference>
<accession>A0ABW0B0A1</accession>
<dbReference type="SUPFAM" id="SSF116734">
    <property type="entry name" value="DNA methylase specificity domain"/>
    <property type="match status" value="2"/>
</dbReference>
<dbReference type="EC" id="3.1.21.-" evidence="6"/>